<dbReference type="GO" id="GO:0007018">
    <property type="term" value="P:microtubule-based movement"/>
    <property type="evidence" value="ECO:0007669"/>
    <property type="project" value="InterPro"/>
</dbReference>
<organism evidence="4 5">
    <name type="scientific">Meganyctiphanes norvegica</name>
    <name type="common">Northern krill</name>
    <name type="synonym">Thysanopoda norvegica</name>
    <dbReference type="NCBI Taxonomy" id="48144"/>
    <lineage>
        <taxon>Eukaryota</taxon>
        <taxon>Metazoa</taxon>
        <taxon>Ecdysozoa</taxon>
        <taxon>Arthropoda</taxon>
        <taxon>Crustacea</taxon>
        <taxon>Multicrustacea</taxon>
        <taxon>Malacostraca</taxon>
        <taxon>Eumalacostraca</taxon>
        <taxon>Eucarida</taxon>
        <taxon>Euphausiacea</taxon>
        <taxon>Euphausiidae</taxon>
        <taxon>Meganyctiphanes</taxon>
    </lineage>
</organism>
<dbReference type="PANTHER" id="PTHR46532:SF4">
    <property type="entry name" value="AAA+ ATPASE DOMAIN-CONTAINING PROTEIN"/>
    <property type="match status" value="1"/>
</dbReference>
<reference evidence="4 5" key="1">
    <citation type="submission" date="2024-05" db="EMBL/GenBank/DDBJ databases">
        <authorList>
            <person name="Wallberg A."/>
        </authorList>
    </citation>
    <scope>NUCLEOTIDE SEQUENCE [LARGE SCALE GENOMIC DNA]</scope>
</reference>
<feature type="coiled-coil region" evidence="2">
    <location>
        <begin position="75"/>
        <end position="116"/>
    </location>
</feature>
<evidence type="ECO:0000259" key="3">
    <source>
        <dbReference type="Pfam" id="PF12777"/>
    </source>
</evidence>
<gene>
    <name evidence="4" type="ORF">MNOR_LOCUS28648</name>
</gene>
<dbReference type="Pfam" id="PF12777">
    <property type="entry name" value="MT"/>
    <property type="match status" value="1"/>
</dbReference>
<dbReference type="InterPro" id="IPR024743">
    <property type="entry name" value="Dynein_HC_stalk"/>
</dbReference>
<sequence length="121" mass="13874">MMASTTFLLSLQNFPKDSINDEMVEFLEAYFNMEDYDLETAKRVCGDVAGLLSWTRAMATFYGINKEVLPLKANLAAQEARLAVAMGELERAQSELDEKQRELDEVRKQYNTALEERQKLL</sequence>
<dbReference type="EMBL" id="CAXKWB010031974">
    <property type="protein sequence ID" value="CAL4140655.1"/>
    <property type="molecule type" value="Genomic_DNA"/>
</dbReference>
<accession>A0AAV2RW07</accession>
<dbReference type="GO" id="GO:0005858">
    <property type="term" value="C:axonemal dynein complex"/>
    <property type="evidence" value="ECO:0007669"/>
    <property type="project" value="TreeGrafter"/>
</dbReference>
<comment type="caution">
    <text evidence="4">The sequence shown here is derived from an EMBL/GenBank/DDBJ whole genome shotgun (WGS) entry which is preliminary data.</text>
</comment>
<dbReference type="GO" id="GO:0045505">
    <property type="term" value="F:dynein intermediate chain binding"/>
    <property type="evidence" value="ECO:0007669"/>
    <property type="project" value="InterPro"/>
</dbReference>
<name>A0AAV2RW07_MEGNR</name>
<dbReference type="Gene3D" id="1.20.920.20">
    <property type="match status" value="1"/>
</dbReference>
<evidence type="ECO:0000313" key="5">
    <source>
        <dbReference type="Proteomes" id="UP001497623"/>
    </source>
</evidence>
<protein>
    <recommendedName>
        <fullName evidence="3">Dynein heavy chain coiled coil stalk domain-containing protein</fullName>
    </recommendedName>
</protein>
<feature type="domain" description="Dynein heavy chain coiled coil stalk" evidence="3">
    <location>
        <begin position="4"/>
        <end position="117"/>
    </location>
</feature>
<evidence type="ECO:0000313" key="4">
    <source>
        <dbReference type="EMBL" id="CAL4140655.1"/>
    </source>
</evidence>
<dbReference type="GO" id="GO:0051959">
    <property type="term" value="F:dynein light intermediate chain binding"/>
    <property type="evidence" value="ECO:0007669"/>
    <property type="project" value="InterPro"/>
</dbReference>
<dbReference type="InterPro" id="IPR026983">
    <property type="entry name" value="DHC"/>
</dbReference>
<keyword evidence="5" id="KW-1185">Reference proteome</keyword>
<evidence type="ECO:0000256" key="2">
    <source>
        <dbReference type="SAM" id="Coils"/>
    </source>
</evidence>
<dbReference type="AlphaFoldDB" id="A0AAV2RW07"/>
<dbReference type="Proteomes" id="UP001497623">
    <property type="component" value="Unassembled WGS sequence"/>
</dbReference>
<dbReference type="PANTHER" id="PTHR46532">
    <property type="entry name" value="MALE FERTILITY FACTOR KL5"/>
    <property type="match status" value="1"/>
</dbReference>
<feature type="non-terminal residue" evidence="4">
    <location>
        <position position="121"/>
    </location>
</feature>
<proteinExistence type="inferred from homology"/>
<keyword evidence="2" id="KW-0175">Coiled coil</keyword>
<evidence type="ECO:0000256" key="1">
    <source>
        <dbReference type="ARBA" id="ARBA00008887"/>
    </source>
</evidence>
<comment type="similarity">
    <text evidence="1">Belongs to the dynein heavy chain family.</text>
</comment>